<dbReference type="AlphaFoldDB" id="A0A6P1E574"/>
<dbReference type="Gene3D" id="3.40.570.10">
    <property type="entry name" value="Extracellular Endonuclease, subunit A"/>
    <property type="match status" value="1"/>
</dbReference>
<dbReference type="InterPro" id="IPR044929">
    <property type="entry name" value="DNA/RNA_non-sp_Endonuclease_sf"/>
</dbReference>
<name>A0A6P1E574_LENHI</name>
<accession>A0A6P1E574</accession>
<protein>
    <submittedName>
        <fullName evidence="4">Deoxyribonuclease</fullName>
    </submittedName>
</protein>
<dbReference type="Proteomes" id="UP000465035">
    <property type="component" value="Chromosome"/>
</dbReference>
<evidence type="ECO:0000259" key="3">
    <source>
        <dbReference type="Pfam" id="PF13930"/>
    </source>
</evidence>
<feature type="compositionally biased region" description="Basic and acidic residues" evidence="1">
    <location>
        <begin position="58"/>
        <end position="70"/>
    </location>
</feature>
<feature type="domain" description="Type VII secretion system protein EssD-like" evidence="3">
    <location>
        <begin position="178"/>
        <end position="270"/>
    </location>
</feature>
<evidence type="ECO:0000313" key="4">
    <source>
        <dbReference type="EMBL" id="QHB52397.1"/>
    </source>
</evidence>
<dbReference type="RefSeq" id="WP_003554681.1">
    <property type="nucleotide sequence ID" value="NZ_CABKOL010000102.1"/>
</dbReference>
<proteinExistence type="predicted"/>
<evidence type="ECO:0000256" key="2">
    <source>
        <dbReference type="SAM" id="Phobius"/>
    </source>
</evidence>
<feature type="transmembrane region" description="Helical" evidence="2">
    <location>
        <begin position="20"/>
        <end position="37"/>
    </location>
</feature>
<keyword evidence="2" id="KW-0812">Transmembrane</keyword>
<evidence type="ECO:0000313" key="5">
    <source>
        <dbReference type="Proteomes" id="UP000465035"/>
    </source>
</evidence>
<dbReference type="GeneID" id="69058586"/>
<sequence>MGDIILHQNNKKGYTFIPKYIIIFVTILLTGGLLSACGNGQGNRSSKDHSSKVTAISKESDNSDSSHKQAESNSTSSNTQHLSAISQKLVTATDKESAGPTSNYYWVNGKAHITGFSHLKAGDYRFTNDNQGRSATARAVLTYAEYQSSKGSRQGEPLAPPAWPSSNPKVAINYSLTGRTYHGYLYNRSHSIADSLLGSKSYTSEYNFTTGTRPQNVGADQSGGMRYAEETAENYWNNYPGTKNTIDYETTPVYKGNENIPRGSIVNIKSSDDVLNTEIVVINSVEGIKINYNDGSSNAKPITSPNSRTKKNHSSHSNGDYHGNSARTSKRQTTNSQTTTGATSQATNKTTKEGQWTVAAAGMVFVSDSQKYYSRVTNPTNYQYVSETQATANGATRAARGNQYARP</sequence>
<dbReference type="SMR" id="A0A6P1E574"/>
<evidence type="ECO:0000256" key="1">
    <source>
        <dbReference type="SAM" id="MobiDB-lite"/>
    </source>
</evidence>
<reference evidence="4 5" key="1">
    <citation type="submission" date="2019-12" db="EMBL/GenBank/DDBJ databases">
        <title>Lactobacillus hilgardii FLUB.</title>
        <authorList>
            <person name="Gustaw K."/>
        </authorList>
    </citation>
    <scope>NUCLEOTIDE SEQUENCE [LARGE SCALE GENOMIC DNA]</scope>
    <source>
        <strain evidence="4 5">FLUB</strain>
    </source>
</reference>
<feature type="region of interest" description="Disordered" evidence="1">
    <location>
        <begin position="290"/>
        <end position="351"/>
    </location>
</feature>
<feature type="compositionally biased region" description="Polar residues" evidence="1">
    <location>
        <begin position="71"/>
        <end position="83"/>
    </location>
</feature>
<keyword evidence="2" id="KW-1133">Transmembrane helix</keyword>
<dbReference type="InterPro" id="IPR044927">
    <property type="entry name" value="Endonuclea_NS_2"/>
</dbReference>
<feature type="compositionally biased region" description="Polar residues" evidence="1">
    <location>
        <begin position="293"/>
        <end position="307"/>
    </location>
</feature>
<gene>
    <name evidence="4" type="ORF">GQR93_09425</name>
</gene>
<dbReference type="Pfam" id="PF13930">
    <property type="entry name" value="Endonuclea_NS_2"/>
    <property type="match status" value="1"/>
</dbReference>
<organism evidence="4 5">
    <name type="scientific">Lentilactobacillus hilgardii</name>
    <name type="common">Lactobacillus hilgardii</name>
    <dbReference type="NCBI Taxonomy" id="1588"/>
    <lineage>
        <taxon>Bacteria</taxon>
        <taxon>Bacillati</taxon>
        <taxon>Bacillota</taxon>
        <taxon>Bacilli</taxon>
        <taxon>Lactobacillales</taxon>
        <taxon>Lactobacillaceae</taxon>
        <taxon>Lentilactobacillus</taxon>
    </lineage>
</organism>
<feature type="region of interest" description="Disordered" evidence="1">
    <location>
        <begin position="39"/>
        <end position="83"/>
    </location>
</feature>
<feature type="compositionally biased region" description="Low complexity" evidence="1">
    <location>
        <begin position="331"/>
        <end position="349"/>
    </location>
</feature>
<dbReference type="EMBL" id="CP047121">
    <property type="protein sequence ID" value="QHB52397.1"/>
    <property type="molecule type" value="Genomic_DNA"/>
</dbReference>
<keyword evidence="2" id="KW-0472">Membrane</keyword>